<keyword evidence="1" id="KW-0472">Membrane</keyword>
<accession>A0A023FZQ4</accession>
<proteinExistence type="evidence at transcript level"/>
<dbReference type="AlphaFoldDB" id="A0A023FZQ4"/>
<feature type="transmembrane region" description="Helical" evidence="1">
    <location>
        <begin position="6"/>
        <end position="29"/>
    </location>
</feature>
<name>A0A023FZQ4_AMBTT</name>
<reference evidence="2" key="1">
    <citation type="submission" date="2014-03" db="EMBL/GenBank/DDBJ databases">
        <title>The sialotranscriptome of Amblyomma triste, Amblyomma parvum and Amblyomma cajennense ticks, uncovered by 454-based RNA-seq.</title>
        <authorList>
            <person name="Garcia G.R."/>
            <person name="Gardinassi L.G."/>
            <person name="Ribeiro J.M."/>
            <person name="Anatriello E."/>
            <person name="Ferreira B.R."/>
            <person name="Moreira H.N."/>
            <person name="Mafra C."/>
            <person name="Olegario M.M."/>
            <person name="Szabo P.J."/>
            <person name="Miranda-Santos I.K."/>
            <person name="Maruyama S.R."/>
        </authorList>
    </citation>
    <scope>NUCLEOTIDE SEQUENCE</scope>
    <source>
        <strain evidence="2">Mato Grasso do Sul</strain>
        <tissue evidence="2">Salivary glands</tissue>
    </source>
</reference>
<evidence type="ECO:0000256" key="1">
    <source>
        <dbReference type="SAM" id="Phobius"/>
    </source>
</evidence>
<keyword evidence="1" id="KW-0812">Transmembrane</keyword>
<protein>
    <submittedName>
        <fullName evidence="2">Putative secreted protein</fullName>
    </submittedName>
</protein>
<keyword evidence="1" id="KW-1133">Transmembrane helix</keyword>
<dbReference type="EMBL" id="GBBM01008047">
    <property type="protein sequence ID" value="JAC27371.1"/>
    <property type="molecule type" value="mRNA"/>
</dbReference>
<organism evidence="2">
    <name type="scientific">Amblyomma triste</name>
    <name type="common">Neotropical tick</name>
    <dbReference type="NCBI Taxonomy" id="251400"/>
    <lineage>
        <taxon>Eukaryota</taxon>
        <taxon>Metazoa</taxon>
        <taxon>Ecdysozoa</taxon>
        <taxon>Arthropoda</taxon>
        <taxon>Chelicerata</taxon>
        <taxon>Arachnida</taxon>
        <taxon>Acari</taxon>
        <taxon>Parasitiformes</taxon>
        <taxon>Ixodida</taxon>
        <taxon>Ixodoidea</taxon>
        <taxon>Ixodidae</taxon>
        <taxon>Amblyomminae</taxon>
        <taxon>Amblyomma</taxon>
    </lineage>
</organism>
<sequence>MLHFVTSIGSLFAVVFLLCGMLVGGHVYLAGTAKVHEKVCVHFFHTNDIPPNCMTCSCFLRSVYFMQACFRY</sequence>
<evidence type="ECO:0000313" key="2">
    <source>
        <dbReference type="EMBL" id="JAC27371.1"/>
    </source>
</evidence>